<sequence>MIRLAVYGAIEAAVAAMLLLAAGTDLAHTLMAFLAAVAVTVFVVGQPEPRSPRWPRTEVSVKDGARDDVSNLSWTLLSKDDAVSPRAVRAVRATASTRLRLLGVDLDDPADAPAARRLLGDETYAFVESSLDKPTLPHLLRAIDRLTEIDPAGTAPPRST</sequence>
<evidence type="ECO:0000256" key="1">
    <source>
        <dbReference type="SAM" id="Phobius"/>
    </source>
</evidence>
<keyword evidence="3" id="KW-1185">Reference proteome</keyword>
<dbReference type="EMBL" id="JACBYE010000005">
    <property type="protein sequence ID" value="NYS92653.1"/>
    <property type="molecule type" value="Genomic_DNA"/>
</dbReference>
<dbReference type="RefSeq" id="WP_179912464.1">
    <property type="nucleotide sequence ID" value="NZ_JACBYE010000005.1"/>
</dbReference>
<keyword evidence="1" id="KW-1133">Transmembrane helix</keyword>
<comment type="caution">
    <text evidence="2">The sequence shown here is derived from an EMBL/GenBank/DDBJ whole genome shotgun (WGS) entry which is preliminary data.</text>
</comment>
<name>A0A853ETE2_9MICO</name>
<feature type="transmembrane region" description="Helical" evidence="1">
    <location>
        <begin position="28"/>
        <end position="45"/>
    </location>
</feature>
<proteinExistence type="predicted"/>
<organism evidence="2 3">
    <name type="scientific">Sanguibacter inulinus</name>
    <dbReference type="NCBI Taxonomy" id="60922"/>
    <lineage>
        <taxon>Bacteria</taxon>
        <taxon>Bacillati</taxon>
        <taxon>Actinomycetota</taxon>
        <taxon>Actinomycetes</taxon>
        <taxon>Micrococcales</taxon>
        <taxon>Sanguibacteraceae</taxon>
        <taxon>Sanguibacter</taxon>
    </lineage>
</organism>
<dbReference type="AlphaFoldDB" id="A0A853ETE2"/>
<evidence type="ECO:0000313" key="2">
    <source>
        <dbReference type="EMBL" id="NYS92653.1"/>
    </source>
</evidence>
<protein>
    <submittedName>
        <fullName evidence="2">Uncharacterized protein</fullName>
    </submittedName>
</protein>
<reference evidence="2 3" key="1">
    <citation type="submission" date="2020-07" db="EMBL/GenBank/DDBJ databases">
        <title>MOT database genomes.</title>
        <authorList>
            <person name="Joseph S."/>
            <person name="Aduse-Opoku J."/>
            <person name="Hashim A."/>
            <person name="Wade W."/>
            <person name="Curtis M."/>
        </authorList>
    </citation>
    <scope>NUCLEOTIDE SEQUENCE [LARGE SCALE GENOMIC DNA]</scope>
    <source>
        <strain evidence="2 3">DSM 100099</strain>
    </source>
</reference>
<feature type="transmembrane region" description="Helical" evidence="1">
    <location>
        <begin position="5"/>
        <end position="22"/>
    </location>
</feature>
<keyword evidence="1" id="KW-0472">Membrane</keyword>
<dbReference type="Proteomes" id="UP000561011">
    <property type="component" value="Unassembled WGS sequence"/>
</dbReference>
<accession>A0A853ETE2</accession>
<gene>
    <name evidence="2" type="ORF">HZZ10_03790</name>
</gene>
<keyword evidence="1" id="KW-0812">Transmembrane</keyword>
<evidence type="ECO:0000313" key="3">
    <source>
        <dbReference type="Proteomes" id="UP000561011"/>
    </source>
</evidence>